<dbReference type="AlphaFoldDB" id="A0A8M8UZL1"/>
<keyword evidence="2" id="KW-0694">RNA-binding</keyword>
<dbReference type="InterPro" id="IPR012677">
    <property type="entry name" value="Nucleotide-bd_a/b_plait_sf"/>
</dbReference>
<feature type="compositionally biased region" description="Polar residues" evidence="3">
    <location>
        <begin position="243"/>
        <end position="254"/>
    </location>
</feature>
<dbReference type="OrthoDB" id="1923159at2759"/>
<dbReference type="SUPFAM" id="SSF54928">
    <property type="entry name" value="RNA-binding domain, RBD"/>
    <property type="match status" value="1"/>
</dbReference>
<dbReference type="GO" id="GO:0030014">
    <property type="term" value="C:CCR4-NOT complex"/>
    <property type="evidence" value="ECO:0007669"/>
    <property type="project" value="InterPro"/>
</dbReference>
<feature type="region of interest" description="Disordered" evidence="3">
    <location>
        <begin position="352"/>
        <end position="372"/>
    </location>
</feature>
<dbReference type="PANTHER" id="PTHR12603:SF36">
    <property type="entry name" value="RNA BINDING (RRM_RBD_RNP MOTIFS) FAMILY PROTEIN"/>
    <property type="match status" value="1"/>
</dbReference>
<dbReference type="KEGG" id="sind:105170344"/>
<reference evidence="7 8" key="2">
    <citation type="submission" date="2025-04" db="UniProtKB">
        <authorList>
            <consortium name="RefSeq"/>
        </authorList>
    </citation>
    <scope>IDENTIFICATION</scope>
</reference>
<dbReference type="PROSITE" id="PS50089">
    <property type="entry name" value="ZF_RING_2"/>
    <property type="match status" value="1"/>
</dbReference>
<feature type="compositionally biased region" description="Polar residues" evidence="3">
    <location>
        <begin position="313"/>
        <end position="324"/>
    </location>
</feature>
<evidence type="ECO:0000313" key="6">
    <source>
        <dbReference type="Proteomes" id="UP000504604"/>
    </source>
</evidence>
<dbReference type="PANTHER" id="PTHR12603">
    <property type="entry name" value="CCR4-NOT TRANSCRIPTION COMPLEX RELATED"/>
    <property type="match status" value="1"/>
</dbReference>
<dbReference type="FunFam" id="3.30.40.10:FF:000155">
    <property type="entry name" value="RNA binding (RRM/RBD/RNP motifs) family protein"/>
    <property type="match status" value="1"/>
</dbReference>
<feature type="compositionally biased region" description="Low complexity" evidence="3">
    <location>
        <begin position="431"/>
        <end position="444"/>
    </location>
</feature>
<feature type="domain" description="RRM" evidence="5">
    <location>
        <begin position="110"/>
        <end position="196"/>
    </location>
</feature>
<dbReference type="SUPFAM" id="SSF57850">
    <property type="entry name" value="RING/U-box"/>
    <property type="match status" value="1"/>
</dbReference>
<dbReference type="GO" id="GO:0016567">
    <property type="term" value="P:protein ubiquitination"/>
    <property type="evidence" value="ECO:0007669"/>
    <property type="project" value="TreeGrafter"/>
</dbReference>
<proteinExistence type="predicted"/>
<dbReference type="CDD" id="cd12438">
    <property type="entry name" value="RRM_CNOT4"/>
    <property type="match status" value="1"/>
</dbReference>
<dbReference type="InterPro" id="IPR035979">
    <property type="entry name" value="RBD_domain_sf"/>
</dbReference>
<dbReference type="GO" id="GO:0008270">
    <property type="term" value="F:zinc ion binding"/>
    <property type="evidence" value="ECO:0007669"/>
    <property type="project" value="UniProtKB-KW"/>
</dbReference>
<dbReference type="InterPro" id="IPR000504">
    <property type="entry name" value="RRM_dom"/>
</dbReference>
<feature type="compositionally biased region" description="Polar residues" evidence="3">
    <location>
        <begin position="352"/>
        <end position="361"/>
    </location>
</feature>
<dbReference type="InterPro" id="IPR003954">
    <property type="entry name" value="RRM_euk-type"/>
</dbReference>
<keyword evidence="1" id="KW-0862">Zinc</keyword>
<dbReference type="InterPro" id="IPR013083">
    <property type="entry name" value="Znf_RING/FYVE/PHD"/>
</dbReference>
<keyword evidence="1" id="KW-0479">Metal-binding</keyword>
<evidence type="ECO:0000256" key="3">
    <source>
        <dbReference type="SAM" id="MobiDB-lite"/>
    </source>
</evidence>
<organism evidence="6 8">
    <name type="scientific">Sesamum indicum</name>
    <name type="common">Oriental sesame</name>
    <name type="synonym">Sesamum orientale</name>
    <dbReference type="NCBI Taxonomy" id="4182"/>
    <lineage>
        <taxon>Eukaryota</taxon>
        <taxon>Viridiplantae</taxon>
        <taxon>Streptophyta</taxon>
        <taxon>Embryophyta</taxon>
        <taxon>Tracheophyta</taxon>
        <taxon>Spermatophyta</taxon>
        <taxon>Magnoliopsida</taxon>
        <taxon>eudicotyledons</taxon>
        <taxon>Gunneridae</taxon>
        <taxon>Pentapetalae</taxon>
        <taxon>asterids</taxon>
        <taxon>lamiids</taxon>
        <taxon>Lamiales</taxon>
        <taxon>Pedaliaceae</taxon>
        <taxon>Sesamum</taxon>
    </lineage>
</organism>
<evidence type="ECO:0000259" key="4">
    <source>
        <dbReference type="PROSITE" id="PS50089"/>
    </source>
</evidence>
<dbReference type="GeneID" id="105170344"/>
<evidence type="ECO:0000313" key="8">
    <source>
        <dbReference type="RefSeq" id="XP_020552318.1"/>
    </source>
</evidence>
<feature type="region of interest" description="Disordered" evidence="3">
    <location>
        <begin position="414"/>
        <end position="453"/>
    </location>
</feature>
<protein>
    <submittedName>
        <fullName evidence="7 8">Uncharacterized protein LOC105170344</fullName>
    </submittedName>
</protein>
<feature type="compositionally biased region" description="Pro residues" evidence="3">
    <location>
        <begin position="419"/>
        <end position="429"/>
    </location>
</feature>
<evidence type="ECO:0000256" key="1">
    <source>
        <dbReference type="PROSITE-ProRule" id="PRU00175"/>
    </source>
</evidence>
<dbReference type="Gene3D" id="3.30.40.10">
    <property type="entry name" value="Zinc/RING finger domain, C3HC4 (zinc finger)"/>
    <property type="match status" value="1"/>
</dbReference>
<evidence type="ECO:0000256" key="2">
    <source>
        <dbReference type="PROSITE-ProRule" id="PRU00176"/>
    </source>
</evidence>
<dbReference type="Pfam" id="PF00076">
    <property type="entry name" value="RRM_1"/>
    <property type="match status" value="1"/>
</dbReference>
<dbReference type="RefSeq" id="XP_020552317.1">
    <property type="nucleotide sequence ID" value="XM_020696658.1"/>
</dbReference>
<dbReference type="SMART" id="SM00360">
    <property type="entry name" value="RRM"/>
    <property type="match status" value="1"/>
</dbReference>
<feature type="region of interest" description="Disordered" evidence="3">
    <location>
        <begin position="243"/>
        <end position="324"/>
    </location>
</feature>
<keyword evidence="1" id="KW-0863">Zinc-finger</keyword>
<dbReference type="InterPro" id="IPR039780">
    <property type="entry name" value="Mot2"/>
</dbReference>
<dbReference type="SMART" id="SM00361">
    <property type="entry name" value="RRM_1"/>
    <property type="match status" value="1"/>
</dbReference>
<dbReference type="InterPro" id="IPR034261">
    <property type="entry name" value="CNOT4_RRM"/>
</dbReference>
<name>A0A8M8UZL1_SESIN</name>
<sequence>MSDEGEKTCPLCAEEMDLTDQQLKPCKCGYEICVWCWHHIMDMAEKDETEGRCPACRTPYNKEKIVGTAAKCERLVSEINVEKKQKSQKGKSKTLEGRKQLSSVRVIQRNLVYVVGLPLNFADEDLLQRREYFGQYGKVLKVSISRTATGAIQHFANSTCSVYITYSKEEDAVRCIQLVHGFVLDGRSLKACFGTTKYCHAWLRNMPCSNPDCLYLHEIGSQEDSFTKDEIISAYTRSRVQQITGSANSMQRRSGNVLPPPADEYCNNSSTSSGRPTTKTAINTNSSATSGRVSPPNSSSGRSAALPAGASWGTRSSNNQPLPTSIPCSSGPLCEKPDTCNGIVANSKAVSNASQVSLSQSDAEKNVVPNSDSTICEEKSKMENIEHVKKESNMDGRITGCGSSVESLRVVDLPFTKPHSPPTTKPPPNISNVVDSSVSSSGPASDKDSIDVTDGNFDNVCSSVLSMSIHENQQLGNGYVEHIREPPICQRSGNAASTTERVSDATVHSEYRFAVPSEVTEVNLHEIEDDLLSFDNQRIKDPEIATNRVPDFSHALNLSKHTDIDSPHSSNVDGLVSIDLGRQVVDRNSNLMVSTSNFSSGHPKNILNNAEANDDEYSNLLPSKEKRSLLGRYEGIADNGTVDIGESSIISNILSMDFDSWDESLTSPQNLAKLLGETEKQKGSFGVPVSRKIQNSSQSRFSFAREEEPINQVSDFGQSINYYEEAFKPHRLGHDFSGTNNLHLEKFVNGLPVLSGTESDLFAGSHSHISSNKLSVSRSQISAPPGFSVPSRVPPPGFRSHERTEQIMESLSGNHILDGASLLRNQYQTPSSGNNFGNGDIEFMDPAILAVGKGTLPGGINTPSLDIRSSFSPQLSTYADARFQSLVQRSFPPHQDQRFTNLGDSFSNLRDAYRIPSRIMEQTLSNNLSAFSQFNPPQFRNGIISNGQWDGWTEAQSGNNLGVAELLRTERLGYNKFYSGYEDSKIRMPSSGNIYNGTYGI</sequence>
<gene>
    <name evidence="7 8" type="primary">LOC105170344</name>
</gene>
<dbReference type="Pfam" id="PF14570">
    <property type="entry name" value="zf-RING_4"/>
    <property type="match status" value="1"/>
</dbReference>
<dbReference type="CDD" id="cd16618">
    <property type="entry name" value="mRING-HC-C4C4_CNOT4"/>
    <property type="match status" value="1"/>
</dbReference>
<dbReference type="Proteomes" id="UP000504604">
    <property type="component" value="Linkage group LG9"/>
</dbReference>
<dbReference type="GO" id="GO:0003723">
    <property type="term" value="F:RNA binding"/>
    <property type="evidence" value="ECO:0007669"/>
    <property type="project" value="UniProtKB-UniRule"/>
</dbReference>
<reference evidence="7 8" key="1">
    <citation type="journal article" date="2012" name="BMC Genomics">
        <title>Development and validation of genic-SSR markers in sesame by RNA-seq.</title>
        <authorList>
            <person name="Zhang H."/>
            <person name="Wei L."/>
            <person name="Miao H."/>
            <person name="Zhang T."/>
            <person name="Wang C."/>
        </authorList>
    </citation>
    <scope>NUCLEOTIDE SEQUENCE</scope>
</reference>
<evidence type="ECO:0000259" key="5">
    <source>
        <dbReference type="PROSITE" id="PS50102"/>
    </source>
</evidence>
<evidence type="ECO:0000313" key="7">
    <source>
        <dbReference type="RefSeq" id="XP_020552317.1"/>
    </source>
</evidence>
<dbReference type="PROSITE" id="PS50102">
    <property type="entry name" value="RRM"/>
    <property type="match status" value="1"/>
</dbReference>
<dbReference type="RefSeq" id="XP_020552318.1">
    <property type="nucleotide sequence ID" value="XM_020696659.1"/>
</dbReference>
<dbReference type="InterPro" id="IPR039515">
    <property type="entry name" value="NOT4_mRING-HC-C4C4"/>
</dbReference>
<dbReference type="FunFam" id="3.30.70.330:FF:000161">
    <property type="entry name" value="RNA binding (RRM/RBD/RNP motifs) family protein"/>
    <property type="match status" value="1"/>
</dbReference>
<feature type="domain" description="RING-type" evidence="4">
    <location>
        <begin position="9"/>
        <end position="57"/>
    </location>
</feature>
<dbReference type="GO" id="GO:0004842">
    <property type="term" value="F:ubiquitin-protein transferase activity"/>
    <property type="evidence" value="ECO:0007669"/>
    <property type="project" value="InterPro"/>
</dbReference>
<feature type="compositionally biased region" description="Polar residues" evidence="3">
    <location>
        <begin position="266"/>
        <end position="302"/>
    </location>
</feature>
<dbReference type="InterPro" id="IPR001841">
    <property type="entry name" value="Znf_RING"/>
</dbReference>
<keyword evidence="6" id="KW-1185">Reference proteome</keyword>
<accession>A0A8M8UZL1</accession>
<dbReference type="Gene3D" id="3.30.70.330">
    <property type="match status" value="1"/>
</dbReference>